<sequence>MLFVEEYNDIVGRQLYEKIIISNGVIIWIYFCWWDTVYAQNLHQNVPHTYRGTWKLAKSSWSWKGESKTLVVKSRYVKHPVFTLGGRRLGVHVGKKYVSLYQLNSHGKRAGENFILGKARYKGHAAIHVIFDTASQYYVRK</sequence>
<proteinExistence type="predicted"/>
<keyword evidence="2" id="KW-1185">Reference proteome</keyword>
<name>A0ABX1KWN0_9LACO</name>
<organism evidence="1 2">
    <name type="scientific">Secundilactobacillus angelensis</name>
    <dbReference type="NCBI Taxonomy" id="2722706"/>
    <lineage>
        <taxon>Bacteria</taxon>
        <taxon>Bacillati</taxon>
        <taxon>Bacillota</taxon>
        <taxon>Bacilli</taxon>
        <taxon>Lactobacillales</taxon>
        <taxon>Lactobacillaceae</taxon>
        <taxon>Secundilactobacillus</taxon>
    </lineage>
</organism>
<reference evidence="1 2" key="1">
    <citation type="submission" date="2020-04" db="EMBL/GenBank/DDBJ databases">
        <title>A novel species of genus Lactobacillus that was isolated from fermented food Zha-chili.</title>
        <authorList>
            <person name="Zhang Z."/>
        </authorList>
    </citation>
    <scope>NUCLEOTIDE SEQUENCE [LARGE SCALE GENOMIC DNA]</scope>
    <source>
        <strain evidence="2">HBUAS51383</strain>
    </source>
</reference>
<protein>
    <submittedName>
        <fullName evidence="1">Uncharacterized protein</fullName>
    </submittedName>
</protein>
<evidence type="ECO:0000313" key="1">
    <source>
        <dbReference type="EMBL" id="NLR17433.1"/>
    </source>
</evidence>
<gene>
    <name evidence="1" type="ORF">HC026_00710</name>
</gene>
<dbReference type="Proteomes" id="UP000763447">
    <property type="component" value="Unassembled WGS sequence"/>
</dbReference>
<accession>A0ABX1KWN0</accession>
<evidence type="ECO:0000313" key="2">
    <source>
        <dbReference type="Proteomes" id="UP000763447"/>
    </source>
</evidence>
<dbReference type="RefSeq" id="WP_168924051.1">
    <property type="nucleotide sequence ID" value="NZ_JAAXLJ010000001.1"/>
</dbReference>
<dbReference type="EMBL" id="JAAXLJ010000001">
    <property type="protein sequence ID" value="NLR17433.1"/>
    <property type="molecule type" value="Genomic_DNA"/>
</dbReference>
<comment type="caution">
    <text evidence="1">The sequence shown here is derived from an EMBL/GenBank/DDBJ whole genome shotgun (WGS) entry which is preliminary data.</text>
</comment>